<gene>
    <name evidence="4" type="ORF">GCM10007424_13680</name>
</gene>
<dbReference type="Proteomes" id="UP000615760">
    <property type="component" value="Unassembled WGS sequence"/>
</dbReference>
<dbReference type="SUPFAM" id="SSF74653">
    <property type="entry name" value="TolA/TonB C-terminal domain"/>
    <property type="match status" value="1"/>
</dbReference>
<reference evidence="5" key="1">
    <citation type="journal article" date="2019" name="Int. J. Syst. Evol. Microbiol.">
        <title>The Global Catalogue of Microorganisms (GCM) 10K type strain sequencing project: providing services to taxonomists for standard genome sequencing and annotation.</title>
        <authorList>
            <consortium name="The Broad Institute Genomics Platform"/>
            <consortium name="The Broad Institute Genome Sequencing Center for Infectious Disease"/>
            <person name="Wu L."/>
            <person name="Ma J."/>
        </authorList>
    </citation>
    <scope>NUCLEOTIDE SEQUENCE [LARGE SCALE GENOMIC DNA]</scope>
    <source>
        <strain evidence="5">CGMCC 1.15461</strain>
    </source>
</reference>
<organism evidence="4 5">
    <name type="scientific">Flavobacterium suaedae</name>
    <dbReference type="NCBI Taxonomy" id="1767027"/>
    <lineage>
        <taxon>Bacteria</taxon>
        <taxon>Pseudomonadati</taxon>
        <taxon>Bacteroidota</taxon>
        <taxon>Flavobacteriia</taxon>
        <taxon>Flavobacteriales</taxon>
        <taxon>Flavobacteriaceae</taxon>
        <taxon>Flavobacterium</taxon>
    </lineage>
</organism>
<keyword evidence="2" id="KW-1133">Transmembrane helix</keyword>
<comment type="caution">
    <text evidence="4">The sequence shown here is derived from an EMBL/GenBank/DDBJ whole genome shotgun (WGS) entry which is preliminary data.</text>
</comment>
<evidence type="ECO:0000259" key="3">
    <source>
        <dbReference type="Pfam" id="PF03544"/>
    </source>
</evidence>
<dbReference type="InterPro" id="IPR037682">
    <property type="entry name" value="TonB_C"/>
</dbReference>
<dbReference type="PANTHER" id="PTHR33446:SF2">
    <property type="entry name" value="PROTEIN TONB"/>
    <property type="match status" value="1"/>
</dbReference>
<dbReference type="InterPro" id="IPR051045">
    <property type="entry name" value="TonB-dependent_transducer"/>
</dbReference>
<feature type="transmembrane region" description="Helical" evidence="2">
    <location>
        <begin position="35"/>
        <end position="57"/>
    </location>
</feature>
<name>A0ABQ1JQT9_9FLAO</name>
<keyword evidence="5" id="KW-1185">Reference proteome</keyword>
<evidence type="ECO:0000256" key="1">
    <source>
        <dbReference type="SAM" id="MobiDB-lite"/>
    </source>
</evidence>
<feature type="region of interest" description="Disordered" evidence="1">
    <location>
        <begin position="92"/>
        <end position="182"/>
    </location>
</feature>
<proteinExistence type="predicted"/>
<keyword evidence="2" id="KW-0812">Transmembrane</keyword>
<dbReference type="Gene3D" id="3.30.1150.10">
    <property type="match status" value="1"/>
</dbReference>
<sequence>MSKVNVFEQEWIDLVFEGRNKEYGAYKLRQESSKITIIALLTGIGLILALVSIPAIVNHFNPQEELADETVVVITPTEIKTDIETPAVIHKEPELKQQPEPDPQKATPAPAAVEPEPTVRNKPFVAATDPEPVDLPDMETLLTTKAGQTTSDGDGSGDFAIGTTSSDGEKEGTGTGEGDGEGTVDAVFVDVAPEFPGGLDKFYNQVGNRYRVPEIGEEKTIRVYVSFIVEKDGTMSNIQVLRNPGYGAGKEAIRVLKSIKTKWSPGMVNGKYVRTAYKLPITINIH</sequence>
<dbReference type="RefSeq" id="WP_188620514.1">
    <property type="nucleotide sequence ID" value="NZ_BMJE01000003.1"/>
</dbReference>
<evidence type="ECO:0000313" key="4">
    <source>
        <dbReference type="EMBL" id="GGB74947.1"/>
    </source>
</evidence>
<feature type="compositionally biased region" description="Low complexity" evidence="1">
    <location>
        <begin position="106"/>
        <end position="118"/>
    </location>
</feature>
<feature type="domain" description="TonB C-terminal" evidence="3">
    <location>
        <begin position="222"/>
        <end position="282"/>
    </location>
</feature>
<dbReference type="EMBL" id="BMJE01000003">
    <property type="protein sequence ID" value="GGB74947.1"/>
    <property type="molecule type" value="Genomic_DNA"/>
</dbReference>
<feature type="compositionally biased region" description="Basic and acidic residues" evidence="1">
    <location>
        <begin position="92"/>
        <end position="103"/>
    </location>
</feature>
<dbReference type="Pfam" id="PF03544">
    <property type="entry name" value="TonB_C"/>
    <property type="match status" value="1"/>
</dbReference>
<protein>
    <recommendedName>
        <fullName evidence="3">TonB C-terminal domain-containing protein</fullName>
    </recommendedName>
</protein>
<accession>A0ABQ1JQT9</accession>
<evidence type="ECO:0000256" key="2">
    <source>
        <dbReference type="SAM" id="Phobius"/>
    </source>
</evidence>
<dbReference type="PANTHER" id="PTHR33446">
    <property type="entry name" value="PROTEIN TONB-RELATED"/>
    <property type="match status" value="1"/>
</dbReference>
<evidence type="ECO:0000313" key="5">
    <source>
        <dbReference type="Proteomes" id="UP000615760"/>
    </source>
</evidence>
<keyword evidence="2" id="KW-0472">Membrane</keyword>